<keyword evidence="1" id="KW-0175">Coiled coil</keyword>
<evidence type="ECO:0000259" key="3">
    <source>
        <dbReference type="PROSITE" id="PS50192"/>
    </source>
</evidence>
<dbReference type="EMBL" id="KI277039">
    <property type="protein sequence ID" value="ESA20752.1"/>
    <property type="molecule type" value="Genomic_DNA"/>
</dbReference>
<evidence type="ECO:0000256" key="1">
    <source>
        <dbReference type="SAM" id="Coils"/>
    </source>
</evidence>
<dbReference type="HOGENOM" id="CLU_1220255_0_0_1"/>
<feature type="domain" description="T-SNARE coiled-coil homology" evidence="3">
    <location>
        <begin position="163"/>
        <end position="220"/>
    </location>
</feature>
<keyword evidence="2" id="KW-1133">Transmembrane helix</keyword>
<feature type="coiled-coil region" evidence="1">
    <location>
        <begin position="34"/>
        <end position="89"/>
    </location>
</feature>
<evidence type="ECO:0000313" key="4">
    <source>
        <dbReference type="EMBL" id="ESA20752.1"/>
    </source>
</evidence>
<reference evidence="4" key="1">
    <citation type="submission" date="2013-07" db="EMBL/GenBank/DDBJ databases">
        <title>The genome of an arbuscular mycorrhizal fungus provides insights into the evolution of the oldest plant symbiosis.</title>
        <authorList>
            <consortium name="DOE Joint Genome Institute"/>
            <person name="Tisserant E."/>
            <person name="Malbreil M."/>
            <person name="Kuo A."/>
            <person name="Kohler A."/>
            <person name="Symeonidi A."/>
            <person name="Balestrini R."/>
            <person name="Charron P."/>
            <person name="Duensing N."/>
            <person name="Frei-dit-Frey N."/>
            <person name="Gianinazzi-Pearson V."/>
            <person name="Gilbert B."/>
            <person name="Handa Y."/>
            <person name="Hijri M."/>
            <person name="Kaul R."/>
            <person name="Kawaguchi M."/>
            <person name="Krajinski F."/>
            <person name="Lammers P."/>
            <person name="Lapierre D."/>
            <person name="Masclaux F.G."/>
            <person name="Murat C."/>
            <person name="Morin E."/>
            <person name="Ndikumana S."/>
            <person name="Pagni M."/>
            <person name="Petitpierre D."/>
            <person name="Requena N."/>
            <person name="Rosikiewicz P."/>
            <person name="Riley R."/>
            <person name="Saito K."/>
            <person name="San Clemente H."/>
            <person name="Shapiro H."/>
            <person name="van Tuinen D."/>
            <person name="Becard G."/>
            <person name="Bonfante P."/>
            <person name="Paszkowski U."/>
            <person name="Shachar-Hill Y."/>
            <person name="Young J.P."/>
            <person name="Sanders I.R."/>
            <person name="Henrissat B."/>
            <person name="Rensing S.A."/>
            <person name="Grigoriev I.V."/>
            <person name="Corradi N."/>
            <person name="Roux C."/>
            <person name="Martin F."/>
        </authorList>
    </citation>
    <scope>NUCLEOTIDE SEQUENCE</scope>
    <source>
        <strain evidence="4">DAOM 197198</strain>
    </source>
</reference>
<protein>
    <recommendedName>
        <fullName evidence="3">t-SNARE coiled-coil homology domain-containing protein</fullName>
    </recommendedName>
</protein>
<organism evidence="4">
    <name type="scientific">Rhizophagus irregularis (strain DAOM 181602 / DAOM 197198 / MUCL 43194)</name>
    <name type="common">Arbuscular mycorrhizal fungus</name>
    <name type="synonym">Glomus intraradices</name>
    <dbReference type="NCBI Taxonomy" id="747089"/>
    <lineage>
        <taxon>Eukaryota</taxon>
        <taxon>Fungi</taxon>
        <taxon>Fungi incertae sedis</taxon>
        <taxon>Mucoromycota</taxon>
        <taxon>Glomeromycotina</taxon>
        <taxon>Glomeromycetes</taxon>
        <taxon>Glomerales</taxon>
        <taxon>Glomeraceae</taxon>
        <taxon>Rhizophagus</taxon>
    </lineage>
</organism>
<dbReference type="eggNOG" id="ENOG502S813">
    <property type="taxonomic scope" value="Eukaryota"/>
</dbReference>
<dbReference type="Pfam" id="PF05739">
    <property type="entry name" value="SNARE"/>
    <property type="match status" value="1"/>
</dbReference>
<dbReference type="CDD" id="cd15859">
    <property type="entry name" value="SNARE_SYN8"/>
    <property type="match status" value="1"/>
</dbReference>
<feature type="coiled-coil region" evidence="1">
    <location>
        <begin position="196"/>
        <end position="223"/>
    </location>
</feature>
<dbReference type="PROSITE" id="PS50192">
    <property type="entry name" value="T_SNARE"/>
    <property type="match status" value="1"/>
</dbReference>
<keyword evidence="2" id="KW-0472">Membrane</keyword>
<evidence type="ECO:0000256" key="2">
    <source>
        <dbReference type="SAM" id="Phobius"/>
    </source>
</evidence>
<dbReference type="SMART" id="SM00397">
    <property type="entry name" value="t_SNARE"/>
    <property type="match status" value="1"/>
</dbReference>
<proteinExistence type="predicted"/>
<gene>
    <name evidence="4" type="ORF">GLOINDRAFT_126343</name>
</gene>
<dbReference type="VEuPathDB" id="FungiDB:RhiirFUN_018256"/>
<sequence length="248" mass="28358">MEKSSKLSILADNTLASIYERNRCRAEDIEYPHEETLDKNMEKLRFGIKELEEELSAAEESGTLSSKELKEKEDTLIKLTKQIDKLEALLQDKPSARKLLLGLNNMDEPSSKKSKKTVRFSDQADDYDNAVVIQLQQRMIQSKLIAILFLFSFKPNYLLKNIDQDEDLDRLSAAIGRQQQLGLMIGEELNYQVELLAETEDIVDRTEGRLNKAKRNLTKVSKKAKEKGSFWIIALLISILVLLIIILS</sequence>
<keyword evidence="2" id="KW-0812">Transmembrane</keyword>
<name>U9UM36_RHIID</name>
<accession>U9UM36</accession>
<dbReference type="SUPFAM" id="SSF58038">
    <property type="entry name" value="SNARE fusion complex"/>
    <property type="match status" value="1"/>
</dbReference>
<dbReference type="InterPro" id="IPR000727">
    <property type="entry name" value="T_SNARE_dom"/>
</dbReference>
<feature type="transmembrane region" description="Helical" evidence="2">
    <location>
        <begin position="228"/>
        <end position="247"/>
    </location>
</feature>
<dbReference type="Gene3D" id="1.20.5.110">
    <property type="match status" value="1"/>
</dbReference>
<dbReference type="AlphaFoldDB" id="U9UM36"/>